<evidence type="ECO:0000256" key="3">
    <source>
        <dbReference type="ARBA" id="ARBA00022692"/>
    </source>
</evidence>
<organism evidence="7 8">
    <name type="scientific">Nereida ignava</name>
    <dbReference type="NCBI Taxonomy" id="282199"/>
    <lineage>
        <taxon>Bacteria</taxon>
        <taxon>Pseudomonadati</taxon>
        <taxon>Pseudomonadota</taxon>
        <taxon>Alphaproteobacteria</taxon>
        <taxon>Rhodobacterales</taxon>
        <taxon>Roseobacteraceae</taxon>
        <taxon>Nereida</taxon>
    </lineage>
</organism>
<dbReference type="GO" id="GO:0015171">
    <property type="term" value="F:amino acid transmembrane transporter activity"/>
    <property type="evidence" value="ECO:0007669"/>
    <property type="project" value="TreeGrafter"/>
</dbReference>
<dbReference type="Proteomes" id="UP000048949">
    <property type="component" value="Unassembled WGS sequence"/>
</dbReference>
<accession>A0A0U1NJ38</accession>
<dbReference type="InterPro" id="IPR001123">
    <property type="entry name" value="LeuE-type"/>
</dbReference>
<evidence type="ECO:0000313" key="7">
    <source>
        <dbReference type="EMBL" id="CRK74549.1"/>
    </source>
</evidence>
<proteinExistence type="predicted"/>
<dbReference type="STRING" id="282199.GCA_001049735_00584"/>
<dbReference type="PANTHER" id="PTHR30086:SF20">
    <property type="entry name" value="ARGININE EXPORTER PROTEIN ARGO-RELATED"/>
    <property type="match status" value="1"/>
</dbReference>
<feature type="transmembrane region" description="Helical" evidence="6">
    <location>
        <begin position="173"/>
        <end position="192"/>
    </location>
</feature>
<gene>
    <name evidence="7" type="primary">eamB_1</name>
    <name evidence="7" type="ORF">NIG5292_00584</name>
</gene>
<keyword evidence="2" id="KW-1003">Cell membrane</keyword>
<dbReference type="OrthoDB" id="9812084at2"/>
<dbReference type="EMBL" id="CVQV01000003">
    <property type="protein sequence ID" value="CRK74549.1"/>
    <property type="molecule type" value="Genomic_DNA"/>
</dbReference>
<sequence>MLWLLITYAVASTITPGPNNLMLFASGANFGLRRSVRHIFGISLGHVIMIGGLGLGLAQIFAVMPAAHTVLKICSAIYMTYLAYKIATAAPPSGVASTAKPMTLWQAAAFQWVNPKAWAMHLNALTLFAPPEADWLGFLTVIIVIPLINTPCVTVWAVLGSKTKRWLNAPRRLRAFNMTMALMLIASILPILRAGVPV</sequence>
<evidence type="ECO:0000256" key="2">
    <source>
        <dbReference type="ARBA" id="ARBA00022475"/>
    </source>
</evidence>
<evidence type="ECO:0000313" key="8">
    <source>
        <dbReference type="Proteomes" id="UP000048949"/>
    </source>
</evidence>
<feature type="transmembrane region" description="Helical" evidence="6">
    <location>
        <begin position="39"/>
        <end position="62"/>
    </location>
</feature>
<dbReference type="AlphaFoldDB" id="A0A0U1NJ38"/>
<evidence type="ECO:0000256" key="6">
    <source>
        <dbReference type="SAM" id="Phobius"/>
    </source>
</evidence>
<dbReference type="Pfam" id="PF01810">
    <property type="entry name" value="LysE"/>
    <property type="match status" value="1"/>
</dbReference>
<protein>
    <submittedName>
        <fullName evidence="7">Cysteine/O-acetylserine efflux protein</fullName>
    </submittedName>
</protein>
<dbReference type="PANTHER" id="PTHR30086">
    <property type="entry name" value="ARGININE EXPORTER PROTEIN ARGO"/>
    <property type="match status" value="1"/>
</dbReference>
<reference evidence="7 8" key="1">
    <citation type="submission" date="2015-04" db="EMBL/GenBank/DDBJ databases">
        <authorList>
            <person name="Syromyatnikov M.Y."/>
            <person name="Popov V.N."/>
        </authorList>
    </citation>
    <scope>NUCLEOTIDE SEQUENCE [LARGE SCALE GENOMIC DNA]</scope>
    <source>
        <strain evidence="7 8">CECT 5292</strain>
    </source>
</reference>
<comment type="subcellular location">
    <subcellularLocation>
        <location evidence="1">Cell membrane</location>
        <topology evidence="1">Multi-pass membrane protein</topology>
    </subcellularLocation>
</comment>
<feature type="transmembrane region" description="Helical" evidence="6">
    <location>
        <begin position="135"/>
        <end position="161"/>
    </location>
</feature>
<dbReference type="GO" id="GO:0005886">
    <property type="term" value="C:plasma membrane"/>
    <property type="evidence" value="ECO:0007669"/>
    <property type="project" value="UniProtKB-SubCell"/>
</dbReference>
<keyword evidence="4 6" id="KW-1133">Transmembrane helix</keyword>
<evidence type="ECO:0000256" key="1">
    <source>
        <dbReference type="ARBA" id="ARBA00004651"/>
    </source>
</evidence>
<evidence type="ECO:0000256" key="4">
    <source>
        <dbReference type="ARBA" id="ARBA00022989"/>
    </source>
</evidence>
<keyword evidence="3 6" id="KW-0812">Transmembrane</keyword>
<feature type="transmembrane region" description="Helical" evidence="6">
    <location>
        <begin position="6"/>
        <end position="27"/>
    </location>
</feature>
<keyword evidence="8" id="KW-1185">Reference proteome</keyword>
<dbReference type="GO" id="GO:0033228">
    <property type="term" value="P:cysteine export across plasma membrane"/>
    <property type="evidence" value="ECO:0007669"/>
    <property type="project" value="TreeGrafter"/>
</dbReference>
<keyword evidence="5 6" id="KW-0472">Membrane</keyword>
<name>A0A0U1NJ38_9RHOB</name>
<dbReference type="RefSeq" id="WP_048597849.1">
    <property type="nucleotide sequence ID" value="NZ_CBFHGK010000001.1"/>
</dbReference>
<evidence type="ECO:0000256" key="5">
    <source>
        <dbReference type="ARBA" id="ARBA00023136"/>
    </source>
</evidence>